<dbReference type="InterPro" id="IPR016040">
    <property type="entry name" value="NAD(P)-bd_dom"/>
</dbReference>
<gene>
    <name evidence="3" type="ORF">GA0070564_102665</name>
</gene>
<dbReference type="InterPro" id="IPR036291">
    <property type="entry name" value="NAD(P)-bd_dom_sf"/>
</dbReference>
<dbReference type="PANTHER" id="PTHR43162:SF1">
    <property type="entry name" value="PRESTALK A DIFFERENTIATION PROTEIN A"/>
    <property type="match status" value="1"/>
</dbReference>
<evidence type="ECO:0000256" key="1">
    <source>
        <dbReference type="SAM" id="MobiDB-lite"/>
    </source>
</evidence>
<dbReference type="InterPro" id="IPR051604">
    <property type="entry name" value="Ergot_Alk_Oxidoreductase"/>
</dbReference>
<evidence type="ECO:0000313" key="4">
    <source>
        <dbReference type="Proteomes" id="UP000199504"/>
    </source>
</evidence>
<dbReference type="EMBL" id="FMCX01000002">
    <property type="protein sequence ID" value="SCF02623.1"/>
    <property type="molecule type" value="Genomic_DNA"/>
</dbReference>
<feature type="region of interest" description="Disordered" evidence="1">
    <location>
        <begin position="1"/>
        <end position="23"/>
    </location>
</feature>
<protein>
    <submittedName>
        <fullName evidence="3">Uncharacterized conserved protein YbjT, contains NAD(P)-binding and DUF2867 domains</fullName>
    </submittedName>
</protein>
<evidence type="ECO:0000259" key="2">
    <source>
        <dbReference type="Pfam" id="PF13460"/>
    </source>
</evidence>
<name>A0A1C4X2E3_9ACTN</name>
<dbReference type="AlphaFoldDB" id="A0A1C4X2E3"/>
<dbReference type="PANTHER" id="PTHR43162">
    <property type="match status" value="1"/>
</dbReference>
<dbReference type="Pfam" id="PF13460">
    <property type="entry name" value="NAD_binding_10"/>
    <property type="match status" value="1"/>
</dbReference>
<organism evidence="3 4">
    <name type="scientific">Micromonospora mirobrigensis</name>
    <dbReference type="NCBI Taxonomy" id="262898"/>
    <lineage>
        <taxon>Bacteria</taxon>
        <taxon>Bacillati</taxon>
        <taxon>Actinomycetota</taxon>
        <taxon>Actinomycetes</taxon>
        <taxon>Micromonosporales</taxon>
        <taxon>Micromonosporaceae</taxon>
        <taxon>Micromonospora</taxon>
    </lineage>
</organism>
<reference evidence="4" key="1">
    <citation type="submission" date="2016-06" db="EMBL/GenBank/DDBJ databases">
        <authorList>
            <person name="Varghese N."/>
            <person name="Submissions Spin"/>
        </authorList>
    </citation>
    <scope>NUCLEOTIDE SEQUENCE [LARGE SCALE GENOMIC DNA]</scope>
    <source>
        <strain evidence="4">DSM 44830</strain>
    </source>
</reference>
<dbReference type="SUPFAM" id="SSF51735">
    <property type="entry name" value="NAD(P)-binding Rossmann-fold domains"/>
    <property type="match status" value="1"/>
</dbReference>
<sequence>MEASHRSGFDRCMTTSHHVSSHHPHRVLVTGSTGKTGRRVAVALTAQGVPVRATSRRAADPRDRFDWHDRDSWLSALSGVDAVYLSYQPDLAVPGAAEAVGAFAALAAEHGVGRVVLLSGRGEPGAADSESALLAELPSATVLRCSWFDQNFTEGALRDVVREGVLSLPAPAWRREPFVDADDIAAGAVVALTDPSWAGTVVELTGPAAPTLAEVCVLLEQASGHPVTYLPAEPAEFRAALVAQGLPGAEAAFLSGLFAEVLDGRNSATTDGVARLLGRPARSFAEFARDAARAGAWATEGARR</sequence>
<dbReference type="Gene3D" id="3.40.50.720">
    <property type="entry name" value="NAD(P)-binding Rossmann-like Domain"/>
    <property type="match status" value="1"/>
</dbReference>
<accession>A0A1C4X2E3</accession>
<feature type="domain" description="NAD(P)-binding" evidence="2">
    <location>
        <begin position="31"/>
        <end position="122"/>
    </location>
</feature>
<evidence type="ECO:0000313" key="3">
    <source>
        <dbReference type="EMBL" id="SCF02623.1"/>
    </source>
</evidence>
<dbReference type="Proteomes" id="UP000199504">
    <property type="component" value="Unassembled WGS sequence"/>
</dbReference>
<dbReference type="STRING" id="262898.GA0070564_102665"/>
<dbReference type="Gene3D" id="3.90.25.10">
    <property type="entry name" value="UDP-galactose 4-epimerase, domain 1"/>
    <property type="match status" value="1"/>
</dbReference>
<proteinExistence type="predicted"/>
<keyword evidence="4" id="KW-1185">Reference proteome</keyword>